<accession>A0ABM0SPT4</accession>
<evidence type="ECO:0000256" key="1">
    <source>
        <dbReference type="SAM" id="MobiDB-lite"/>
    </source>
</evidence>
<evidence type="ECO:0000313" key="3">
    <source>
        <dbReference type="Proteomes" id="UP000694864"/>
    </source>
</evidence>
<dbReference type="PANTHER" id="PTHR13448:SF14">
    <property type="entry name" value="F26K24.17 PROTEIN"/>
    <property type="match status" value="1"/>
</dbReference>
<dbReference type="PANTHER" id="PTHR13448">
    <property type="entry name" value="TRANSMEMBRANE PROTEIN 214"/>
    <property type="match status" value="1"/>
</dbReference>
<reference evidence="4" key="2">
    <citation type="submission" date="2025-08" db="UniProtKB">
        <authorList>
            <consortium name="RefSeq"/>
        </authorList>
    </citation>
    <scope>IDENTIFICATION</scope>
    <source>
        <tissue evidence="4">Leaf</tissue>
    </source>
</reference>
<protein>
    <submittedName>
        <fullName evidence="4">Uncharacterized protein LOC104700524 isoform X1</fullName>
    </submittedName>
</protein>
<feature type="region of interest" description="Disordered" evidence="1">
    <location>
        <begin position="1"/>
        <end position="163"/>
    </location>
</feature>
<feature type="compositionally biased region" description="Basic and acidic residues" evidence="1">
    <location>
        <begin position="29"/>
        <end position="41"/>
    </location>
</feature>
<feature type="compositionally biased region" description="Basic residues" evidence="1">
    <location>
        <begin position="66"/>
        <end position="84"/>
    </location>
</feature>
<feature type="compositionally biased region" description="Basic residues" evidence="1">
    <location>
        <begin position="118"/>
        <end position="127"/>
    </location>
</feature>
<evidence type="ECO:0000313" key="4">
    <source>
        <dbReference type="RefSeq" id="XP_010414349.1"/>
    </source>
</evidence>
<dbReference type="GeneID" id="104700524"/>
<dbReference type="InterPro" id="IPR019308">
    <property type="entry name" value="TMEM214"/>
</dbReference>
<gene>
    <name evidence="4" type="primary">LOC104700524</name>
</gene>
<feature type="compositionally biased region" description="Basic residues" evidence="1">
    <location>
        <begin position="42"/>
        <end position="51"/>
    </location>
</feature>
<keyword evidence="2" id="KW-0812">Transmembrane</keyword>
<organism evidence="3 4">
    <name type="scientific">Camelina sativa</name>
    <name type="common">False flax</name>
    <name type="synonym">Myagrum sativum</name>
    <dbReference type="NCBI Taxonomy" id="90675"/>
    <lineage>
        <taxon>Eukaryota</taxon>
        <taxon>Viridiplantae</taxon>
        <taxon>Streptophyta</taxon>
        <taxon>Embryophyta</taxon>
        <taxon>Tracheophyta</taxon>
        <taxon>Spermatophyta</taxon>
        <taxon>Magnoliopsida</taxon>
        <taxon>eudicotyledons</taxon>
        <taxon>Gunneridae</taxon>
        <taxon>Pentapetalae</taxon>
        <taxon>rosids</taxon>
        <taxon>malvids</taxon>
        <taxon>Brassicales</taxon>
        <taxon>Brassicaceae</taxon>
        <taxon>Camelineae</taxon>
        <taxon>Camelina</taxon>
    </lineage>
</organism>
<name>A0ABM0SPT4_CAMSA</name>
<dbReference type="Proteomes" id="UP000694864">
    <property type="component" value="Chromosome 7"/>
</dbReference>
<reference evidence="3" key="1">
    <citation type="journal article" date="2014" name="Nat. Commun.">
        <title>The emerging biofuel crop Camelina sativa retains a highly undifferentiated hexaploid genome structure.</title>
        <authorList>
            <person name="Kagale S."/>
            <person name="Koh C."/>
            <person name="Nixon J."/>
            <person name="Bollina V."/>
            <person name="Clarke W.E."/>
            <person name="Tuteja R."/>
            <person name="Spillane C."/>
            <person name="Robinson S.J."/>
            <person name="Links M.G."/>
            <person name="Clarke C."/>
            <person name="Higgins E.E."/>
            <person name="Huebert T."/>
            <person name="Sharpe A.G."/>
            <person name="Parkin I.A."/>
        </authorList>
    </citation>
    <scope>NUCLEOTIDE SEQUENCE [LARGE SCALE GENOMIC DNA]</scope>
    <source>
        <strain evidence="3">cv. DH55</strain>
    </source>
</reference>
<dbReference type="RefSeq" id="XP_010414349.1">
    <property type="nucleotide sequence ID" value="XM_010416047.2"/>
</dbReference>
<sequence>MGSAEDEWNGAGAAGSKRGSYSYSVDEYAAGKENCKAEKPKNPHPKKKKKEIVRAETPNNPQPRKPQPRKPQPRKPQPRKPQPKNKKEEILRAETPINPQPNKEEIVRAETSKNPQPKNKKKKKKKKMKEEETVRAETPKKEEETVRAETPKNPQPKKEAEKKPIMSLSEAMAKIDHSSLAAFLAVSLESYSDEPVTQLLRFMDYIGRELTEVQFPWLEMFPFEGTWPKLIDVMNVPLCDIPEPISNTSVSWILQVPVMTLSGFVVWAFGCTITHLEAQQKGAKSGKIGEQPTSPKPHMPIFVTLAMVVHWRPTALTNALSTIRERRYFQGQDRLPLTVWMMAVASQRHLSAGLFSWARNLLPVVGNTSCNHQSADLILQLVEYIVAHPMAWTIRRNQADRLHERVIPPPSFEILLRLTFPASSARVKATERFEAVYPSLKEVALTSAPGSKAMEPVIQQIFSLSSKLAGEGNPALAKEATAIAIWCVTENVDCCKHWDSLYTKNIEASVALLKKAVDEWKDHSLKLLSARNIFTLAETMKSFRLKNEKAITEGGANASLYKEADKSCKFISRRISHVWFKHYCLEAFAVVVAVAAVVAFAVVVAAAVFLFFHPELRDLW</sequence>
<evidence type="ECO:0000256" key="2">
    <source>
        <dbReference type="SAM" id="Phobius"/>
    </source>
</evidence>
<feature type="compositionally biased region" description="Basic and acidic residues" evidence="1">
    <location>
        <begin position="128"/>
        <end position="163"/>
    </location>
</feature>
<feature type="transmembrane region" description="Helical" evidence="2">
    <location>
        <begin position="583"/>
        <end position="612"/>
    </location>
</feature>
<keyword evidence="3" id="KW-1185">Reference proteome</keyword>
<feature type="compositionally biased region" description="Basic and acidic residues" evidence="1">
    <location>
        <begin position="102"/>
        <end position="111"/>
    </location>
</feature>
<proteinExistence type="predicted"/>
<keyword evidence="2" id="KW-1133">Transmembrane helix</keyword>
<dbReference type="Pfam" id="PF10151">
    <property type="entry name" value="TMEM214"/>
    <property type="match status" value="1"/>
</dbReference>
<keyword evidence="2" id="KW-0472">Membrane</keyword>